<dbReference type="Proteomes" id="UP000326354">
    <property type="component" value="Chromosome"/>
</dbReference>
<dbReference type="RefSeq" id="WP_151969048.1">
    <property type="nucleotide sequence ID" value="NZ_AP019860.1"/>
</dbReference>
<gene>
    <name evidence="3" type="ORF">UABAM_03282</name>
</gene>
<evidence type="ECO:0000259" key="2">
    <source>
        <dbReference type="Pfam" id="PF04892"/>
    </source>
</evidence>
<dbReference type="AlphaFoldDB" id="A0A5S9INS6"/>
<keyword evidence="1" id="KW-1133">Transmembrane helix</keyword>
<dbReference type="KEGG" id="uam:UABAM_03282"/>
<feature type="transmembrane region" description="Helical" evidence="1">
    <location>
        <begin position="98"/>
        <end position="118"/>
    </location>
</feature>
<organism evidence="3 4">
    <name type="scientific">Uabimicrobium amorphum</name>
    <dbReference type="NCBI Taxonomy" id="2596890"/>
    <lineage>
        <taxon>Bacteria</taxon>
        <taxon>Pseudomonadati</taxon>
        <taxon>Planctomycetota</taxon>
        <taxon>Candidatus Uabimicrobiia</taxon>
        <taxon>Candidatus Uabimicrobiales</taxon>
        <taxon>Candidatus Uabimicrobiaceae</taxon>
        <taxon>Candidatus Uabimicrobium</taxon>
    </lineage>
</organism>
<feature type="transmembrane region" description="Helical" evidence="1">
    <location>
        <begin position="12"/>
        <end position="30"/>
    </location>
</feature>
<keyword evidence="4" id="KW-1185">Reference proteome</keyword>
<keyword evidence="1" id="KW-0812">Transmembrane</keyword>
<dbReference type="NCBIfam" id="NF037970">
    <property type="entry name" value="vanZ_1"/>
    <property type="match status" value="1"/>
</dbReference>
<sequence length="128" mass="15076">MIKNIIKNKDRVILFAYIGILLFLSLKPPGKEPQIDSVFDFAHADKIKHFIAYFILSFLLLRFFHNAREKINRTIFIAILLGVLIEILQIFVGREFDILDMIVNGFGAWGYCFFFQKYGKNTRMHTRK</sequence>
<proteinExistence type="predicted"/>
<dbReference type="InterPro" id="IPR006976">
    <property type="entry name" value="VanZ-like"/>
</dbReference>
<protein>
    <recommendedName>
        <fullName evidence="2">VanZ-like domain-containing protein</fullName>
    </recommendedName>
</protein>
<reference evidence="3 4" key="1">
    <citation type="submission" date="2019-08" db="EMBL/GenBank/DDBJ databases">
        <title>Complete genome sequence of Candidatus Uab amorphum.</title>
        <authorList>
            <person name="Shiratori T."/>
            <person name="Suzuki S."/>
            <person name="Kakizawa Y."/>
            <person name="Ishida K."/>
        </authorList>
    </citation>
    <scope>NUCLEOTIDE SEQUENCE [LARGE SCALE GENOMIC DNA]</scope>
    <source>
        <strain evidence="3 4">SRT547</strain>
    </source>
</reference>
<name>A0A5S9INS6_UABAM</name>
<evidence type="ECO:0000313" key="4">
    <source>
        <dbReference type="Proteomes" id="UP000326354"/>
    </source>
</evidence>
<feature type="domain" description="VanZ-like" evidence="2">
    <location>
        <begin position="41"/>
        <end position="109"/>
    </location>
</feature>
<dbReference type="EMBL" id="AP019860">
    <property type="protein sequence ID" value="BBM84921.1"/>
    <property type="molecule type" value="Genomic_DNA"/>
</dbReference>
<keyword evidence="1" id="KW-0472">Membrane</keyword>
<feature type="transmembrane region" description="Helical" evidence="1">
    <location>
        <begin position="74"/>
        <end position="92"/>
    </location>
</feature>
<evidence type="ECO:0000313" key="3">
    <source>
        <dbReference type="EMBL" id="BBM84921.1"/>
    </source>
</evidence>
<dbReference type="PANTHER" id="PTHR28008:SF1">
    <property type="entry name" value="DOMAIN PROTEIN, PUTATIVE (AFU_ORTHOLOGUE AFUA_3G10980)-RELATED"/>
    <property type="match status" value="1"/>
</dbReference>
<dbReference type="Pfam" id="PF04892">
    <property type="entry name" value="VanZ"/>
    <property type="match status" value="1"/>
</dbReference>
<dbReference type="OrthoDB" id="5472246at2"/>
<evidence type="ECO:0000256" key="1">
    <source>
        <dbReference type="SAM" id="Phobius"/>
    </source>
</evidence>
<accession>A0A5S9INS6</accession>
<dbReference type="PANTHER" id="PTHR28008">
    <property type="entry name" value="DOMAIN PROTEIN, PUTATIVE (AFU_ORTHOLOGUE AFUA_3G10980)-RELATED"/>
    <property type="match status" value="1"/>
</dbReference>
<feature type="transmembrane region" description="Helical" evidence="1">
    <location>
        <begin position="50"/>
        <end position="67"/>
    </location>
</feature>